<accession>A0A6J8DP05</accession>
<organism evidence="2 3">
    <name type="scientific">Mytilus coruscus</name>
    <name type="common">Sea mussel</name>
    <dbReference type="NCBI Taxonomy" id="42192"/>
    <lineage>
        <taxon>Eukaryota</taxon>
        <taxon>Metazoa</taxon>
        <taxon>Spiralia</taxon>
        <taxon>Lophotrochozoa</taxon>
        <taxon>Mollusca</taxon>
        <taxon>Bivalvia</taxon>
        <taxon>Autobranchia</taxon>
        <taxon>Pteriomorphia</taxon>
        <taxon>Mytilida</taxon>
        <taxon>Mytiloidea</taxon>
        <taxon>Mytilidae</taxon>
        <taxon>Mytilinae</taxon>
        <taxon>Mytilus</taxon>
    </lineage>
</organism>
<feature type="compositionally biased region" description="Basic and acidic residues" evidence="1">
    <location>
        <begin position="90"/>
        <end position="114"/>
    </location>
</feature>
<feature type="region of interest" description="Disordered" evidence="1">
    <location>
        <begin position="32"/>
        <end position="170"/>
    </location>
</feature>
<feature type="compositionally biased region" description="Polar residues" evidence="1">
    <location>
        <begin position="115"/>
        <end position="126"/>
    </location>
</feature>
<feature type="compositionally biased region" description="Polar residues" evidence="1">
    <location>
        <begin position="133"/>
        <end position="148"/>
    </location>
</feature>
<dbReference type="EMBL" id="CACVKT020007579">
    <property type="protein sequence ID" value="CAC5408640.1"/>
    <property type="molecule type" value="Genomic_DNA"/>
</dbReference>
<keyword evidence="3" id="KW-1185">Reference proteome</keyword>
<feature type="compositionally biased region" description="Basic and acidic residues" evidence="1">
    <location>
        <begin position="32"/>
        <end position="46"/>
    </location>
</feature>
<evidence type="ECO:0000313" key="2">
    <source>
        <dbReference type="EMBL" id="CAC5408640.1"/>
    </source>
</evidence>
<feature type="compositionally biased region" description="Polar residues" evidence="1">
    <location>
        <begin position="70"/>
        <end position="84"/>
    </location>
</feature>
<reference evidence="2 3" key="1">
    <citation type="submission" date="2020-06" db="EMBL/GenBank/DDBJ databases">
        <authorList>
            <person name="Li R."/>
            <person name="Bekaert M."/>
        </authorList>
    </citation>
    <scope>NUCLEOTIDE SEQUENCE [LARGE SCALE GENOMIC DNA]</scope>
    <source>
        <strain evidence="3">wild</strain>
    </source>
</reference>
<evidence type="ECO:0000313" key="3">
    <source>
        <dbReference type="Proteomes" id="UP000507470"/>
    </source>
</evidence>
<gene>
    <name evidence="2" type="ORF">MCOR_42009</name>
</gene>
<name>A0A6J8DP05_MYTCO</name>
<dbReference type="Proteomes" id="UP000507470">
    <property type="component" value="Unassembled WGS sequence"/>
</dbReference>
<feature type="compositionally biased region" description="Basic and acidic residues" evidence="1">
    <location>
        <begin position="149"/>
        <end position="170"/>
    </location>
</feature>
<evidence type="ECO:0000256" key="1">
    <source>
        <dbReference type="SAM" id="MobiDB-lite"/>
    </source>
</evidence>
<sequence length="205" mass="23373">MIVILDQTKRHRQSVTLLLTGRQENSLLEEDKIQSSQQFEEKKETNNSDQVLAPQEPAQRPIQSVLPLEHSQQQAKSENESGQDINLVDTGREHTANKKDADDERSQLSQKSEETMQPNTSEQVQLSFEKETFQSPQQFEEQNEPNNSDQRKSGQFKESEQKQKQGKDGDLWNSLMNVKLGTHASILETPIGDSILLVCDNVDER</sequence>
<proteinExistence type="predicted"/>
<dbReference type="AlphaFoldDB" id="A0A6J8DP05"/>
<protein>
    <submittedName>
        <fullName evidence="2">Uncharacterized protein</fullName>
    </submittedName>
</protein>